<dbReference type="GO" id="GO:0036503">
    <property type="term" value="P:ERAD pathway"/>
    <property type="evidence" value="ECO:0007669"/>
    <property type="project" value="TreeGrafter"/>
</dbReference>
<dbReference type="PANTHER" id="PTHR11226">
    <property type="entry name" value="UDP-GLUCOSE GLYCOPROTEIN:GLUCOSYLTRANSFERASE"/>
    <property type="match status" value="1"/>
</dbReference>
<protein>
    <recommendedName>
        <fullName evidence="1">Glucosyltransferase 24 catalytic domain-containing protein</fullName>
    </recommendedName>
</protein>
<evidence type="ECO:0000313" key="2">
    <source>
        <dbReference type="EMBL" id="KAF9077347.1"/>
    </source>
</evidence>
<feature type="domain" description="Glucosyltransferase 24 catalytic" evidence="1">
    <location>
        <begin position="25"/>
        <end position="143"/>
    </location>
</feature>
<evidence type="ECO:0000259" key="1">
    <source>
        <dbReference type="Pfam" id="PF18404"/>
    </source>
</evidence>
<dbReference type="PANTHER" id="PTHR11226:SF0">
    <property type="entry name" value="UDP-GLUCOSE:GLYCOPROTEIN GLUCOSYLTRANSFERASE"/>
    <property type="match status" value="1"/>
</dbReference>
<keyword evidence="3" id="KW-1185">Reference proteome</keyword>
<sequence length="194" mass="21301">MSEAHSHATIGAYREGGSIGSIATEGRSYHISALYVVDLVRFRKFAAGDILRGSYQQLSMDPNSLANLDQDLPTTCQITYRLKFQFTRFTKIGYGQCETWCSKDRLHRAKSIDLCQNPLTKEPKPARARQIPEWEEYDSEIAKFARKLAEEGKIRSRIAAADANALAQTASGAGAILGGDSTEAVGNGRGVRQT</sequence>
<comment type="caution">
    <text evidence="2">The sequence shown here is derived from an EMBL/GenBank/DDBJ whole genome shotgun (WGS) entry which is preliminary data.</text>
</comment>
<name>A0A9P5Q9U3_9AGAR</name>
<accession>A0A9P5Q9U3</accession>
<dbReference type="OrthoDB" id="3052689at2759"/>
<dbReference type="InterPro" id="IPR040497">
    <property type="entry name" value="Glyco_transf_24"/>
</dbReference>
<dbReference type="InterPro" id="IPR009448">
    <property type="entry name" value="UDP-g_GGtrans"/>
</dbReference>
<evidence type="ECO:0000313" key="3">
    <source>
        <dbReference type="Proteomes" id="UP000772434"/>
    </source>
</evidence>
<dbReference type="Proteomes" id="UP000772434">
    <property type="component" value="Unassembled WGS sequence"/>
</dbReference>
<dbReference type="GO" id="GO:0018279">
    <property type="term" value="P:protein N-linked glycosylation via asparagine"/>
    <property type="evidence" value="ECO:0007669"/>
    <property type="project" value="TreeGrafter"/>
</dbReference>
<dbReference type="AlphaFoldDB" id="A0A9P5Q9U3"/>
<dbReference type="GO" id="GO:0005783">
    <property type="term" value="C:endoplasmic reticulum"/>
    <property type="evidence" value="ECO:0007669"/>
    <property type="project" value="TreeGrafter"/>
</dbReference>
<dbReference type="EMBL" id="JADNRY010000004">
    <property type="protein sequence ID" value="KAF9077347.1"/>
    <property type="molecule type" value="Genomic_DNA"/>
</dbReference>
<proteinExistence type="predicted"/>
<reference evidence="2" key="1">
    <citation type="submission" date="2020-11" db="EMBL/GenBank/DDBJ databases">
        <authorList>
            <consortium name="DOE Joint Genome Institute"/>
            <person name="Ahrendt S."/>
            <person name="Riley R."/>
            <person name="Andreopoulos W."/>
            <person name="Labutti K."/>
            <person name="Pangilinan J."/>
            <person name="Ruiz-Duenas F.J."/>
            <person name="Barrasa J.M."/>
            <person name="Sanchez-Garcia M."/>
            <person name="Camarero S."/>
            <person name="Miyauchi S."/>
            <person name="Serrano A."/>
            <person name="Linde D."/>
            <person name="Babiker R."/>
            <person name="Drula E."/>
            <person name="Ayuso-Fernandez I."/>
            <person name="Pacheco R."/>
            <person name="Padilla G."/>
            <person name="Ferreira P."/>
            <person name="Barriuso J."/>
            <person name="Kellner H."/>
            <person name="Castanera R."/>
            <person name="Alfaro M."/>
            <person name="Ramirez L."/>
            <person name="Pisabarro A.G."/>
            <person name="Kuo A."/>
            <person name="Tritt A."/>
            <person name="Lipzen A."/>
            <person name="He G."/>
            <person name="Yan M."/>
            <person name="Ng V."/>
            <person name="Cullen D."/>
            <person name="Martin F."/>
            <person name="Rosso M.-N."/>
            <person name="Henrissat B."/>
            <person name="Hibbett D."/>
            <person name="Martinez A.T."/>
            <person name="Grigoriev I.V."/>
        </authorList>
    </citation>
    <scope>NUCLEOTIDE SEQUENCE</scope>
    <source>
        <strain evidence="2">AH 40177</strain>
    </source>
</reference>
<dbReference type="GO" id="GO:0003980">
    <property type="term" value="F:UDP-glucose:glycoprotein glucosyltransferase activity"/>
    <property type="evidence" value="ECO:0007669"/>
    <property type="project" value="InterPro"/>
</dbReference>
<dbReference type="Pfam" id="PF18404">
    <property type="entry name" value="Glyco_transf_24"/>
    <property type="match status" value="1"/>
</dbReference>
<organism evidence="2 3">
    <name type="scientific">Rhodocollybia butyracea</name>
    <dbReference type="NCBI Taxonomy" id="206335"/>
    <lineage>
        <taxon>Eukaryota</taxon>
        <taxon>Fungi</taxon>
        <taxon>Dikarya</taxon>
        <taxon>Basidiomycota</taxon>
        <taxon>Agaricomycotina</taxon>
        <taxon>Agaricomycetes</taxon>
        <taxon>Agaricomycetidae</taxon>
        <taxon>Agaricales</taxon>
        <taxon>Marasmiineae</taxon>
        <taxon>Omphalotaceae</taxon>
        <taxon>Rhodocollybia</taxon>
    </lineage>
</organism>
<gene>
    <name evidence="2" type="ORF">BDP27DRAFT_1397738</name>
</gene>
<dbReference type="GO" id="GO:0051082">
    <property type="term" value="F:unfolded protein binding"/>
    <property type="evidence" value="ECO:0007669"/>
    <property type="project" value="TreeGrafter"/>
</dbReference>